<sequence>MQANSEEYCELCGSQIRGKGITVSYEGSIITVCNSCYDRIRKHAVIVKADSKKSETRKKATLKPPKMENAELEIVTDYYKIIKTAREQLGISQQQLAQKLKVSENIVKRFESGKLKPTISQARQLEKILGIKLVTPLENNEESEKEFDDTGLTLGDVVNIKEGKK</sequence>
<dbReference type="GO" id="GO:0003677">
    <property type="term" value="F:DNA binding"/>
    <property type="evidence" value="ECO:0007669"/>
    <property type="project" value="InterPro"/>
</dbReference>
<organism evidence="4 16">
    <name type="scientific">Saccharolobus solfataricus</name>
    <name type="common">Sulfolobus solfataricus</name>
    <dbReference type="NCBI Taxonomy" id="2287"/>
    <lineage>
        <taxon>Archaea</taxon>
        <taxon>Thermoproteota</taxon>
        <taxon>Thermoprotei</taxon>
        <taxon>Sulfolobales</taxon>
        <taxon>Sulfolobaceae</taxon>
        <taxon>Saccharolobus</taxon>
    </lineage>
</organism>
<dbReference type="EMBL" id="CP033241">
    <property type="protein sequence ID" value="AZF83771.1"/>
    <property type="molecule type" value="Genomic_DNA"/>
</dbReference>
<dbReference type="Proteomes" id="UP000267993">
    <property type="component" value="Chromosome"/>
</dbReference>
<dbReference type="OrthoDB" id="11138at2157"/>
<dbReference type="KEGG" id="ssof:SULC_1287"/>
<dbReference type="Pfam" id="PF01381">
    <property type="entry name" value="HTH_3"/>
    <property type="match status" value="1"/>
</dbReference>
<reference evidence="13" key="3">
    <citation type="submission" date="2016-04" db="EMBL/GenBank/DDBJ databases">
        <authorList>
            <person name="Evans L.H."/>
            <person name="Alamgir A."/>
            <person name="Owens N."/>
            <person name="Weber N.D."/>
            <person name="Virtaneva K."/>
            <person name="Barbian K."/>
            <person name="Babar A."/>
            <person name="Rosenke K."/>
        </authorList>
    </citation>
    <scope>NUCLEOTIDE SEQUENCE</scope>
    <source>
        <strain evidence="13">P1</strain>
    </source>
</reference>
<dbReference type="EMBL" id="CP033240">
    <property type="protein sequence ID" value="AZF81132.1"/>
    <property type="molecule type" value="Genomic_DNA"/>
</dbReference>
<dbReference type="Proteomes" id="UP000594632">
    <property type="component" value="Chromosome"/>
</dbReference>
<dbReference type="Gene3D" id="1.10.260.40">
    <property type="entry name" value="lambda repressor-like DNA-binding domains"/>
    <property type="match status" value="1"/>
</dbReference>
<dbReference type="Proteomes" id="UP000282269">
    <property type="component" value="Chromosome"/>
</dbReference>
<dbReference type="Proteomes" id="UP000033085">
    <property type="component" value="Chromosome"/>
</dbReference>
<dbReference type="KEGG" id="ssol:SULB_1289"/>
<dbReference type="EMBL" id="CP033235">
    <property type="protein sequence ID" value="AZF68054.1"/>
    <property type="molecule type" value="Genomic_DNA"/>
</dbReference>
<dbReference type="InterPro" id="IPR010982">
    <property type="entry name" value="Lambda_DNA-bd_dom_sf"/>
</dbReference>
<proteinExistence type="predicted"/>
<evidence type="ECO:0000313" key="22">
    <source>
        <dbReference type="Proteomes" id="UP000275843"/>
    </source>
</evidence>
<dbReference type="EMBL" id="CP033237">
    <property type="protein sequence ID" value="AZF73294.1"/>
    <property type="molecule type" value="Genomic_DNA"/>
</dbReference>
<evidence type="ECO:0000313" key="5">
    <source>
        <dbReference type="EMBL" id="AZF68054.1"/>
    </source>
</evidence>
<dbReference type="EMBL" id="CP033236">
    <property type="protein sequence ID" value="AZF70674.1"/>
    <property type="molecule type" value="Genomic_DNA"/>
</dbReference>
<evidence type="ECO:0000259" key="1">
    <source>
        <dbReference type="PROSITE" id="PS50943"/>
    </source>
</evidence>
<feature type="domain" description="HTH cro/C1-type" evidence="1">
    <location>
        <begin position="82"/>
        <end position="140"/>
    </location>
</feature>
<reference evidence="14 15" key="1">
    <citation type="journal article" date="2015" name="Genome Announc.">
        <title>Complete Genome Sequence of Sulfolobus solfataricus Strain 98/2 and Evolved Derivatives.</title>
        <authorList>
            <person name="McCarthy S."/>
            <person name="Gradnigo J."/>
            <person name="Johnson T."/>
            <person name="Payne S."/>
            <person name="Lipzen A."/>
            <person name="Martin J."/>
            <person name="Schackwitz W."/>
            <person name="Moriyama E."/>
            <person name="Blum P."/>
        </authorList>
    </citation>
    <scope>NUCLEOTIDE SEQUENCE [LARGE SCALE GENOMIC DNA]</scope>
    <source>
        <strain evidence="14">98/2 SULC</strain>
        <strain evidence="2">SARC-B</strain>
        <strain evidence="3">SARC-C</strain>
        <strain evidence="4 16">SULA</strain>
        <strain evidence="15">SULB</strain>
    </source>
</reference>
<dbReference type="CDD" id="cd00093">
    <property type="entry name" value="HTH_XRE"/>
    <property type="match status" value="1"/>
</dbReference>
<evidence type="ECO:0000313" key="25">
    <source>
        <dbReference type="Proteomes" id="UP000594632"/>
    </source>
</evidence>
<evidence type="ECO:0000313" key="2">
    <source>
        <dbReference type="EMBL" id="AKA73586.1"/>
    </source>
</evidence>
<dbReference type="Proteomes" id="UP000076770">
    <property type="component" value="Chromosome i"/>
</dbReference>
<dbReference type="EMBL" id="CP011055">
    <property type="protein sequence ID" value="AKA73586.1"/>
    <property type="molecule type" value="Genomic_DNA"/>
</dbReference>
<name>A0A0E3GWF4_SACSO</name>
<dbReference type="Proteomes" id="UP000278715">
    <property type="component" value="Chromosome"/>
</dbReference>
<evidence type="ECO:0000313" key="11">
    <source>
        <dbReference type="EMBL" id="AZF83771.1"/>
    </source>
</evidence>
<dbReference type="EMBL" id="CP033239">
    <property type="protein sequence ID" value="AZF78528.1"/>
    <property type="molecule type" value="Genomic_DNA"/>
</dbReference>
<evidence type="ECO:0000313" key="7">
    <source>
        <dbReference type="EMBL" id="AZF73294.1"/>
    </source>
</evidence>
<dbReference type="NCBIfam" id="TIGR00270">
    <property type="entry name" value="multiprotein bridging factor aMBF1"/>
    <property type="match status" value="1"/>
</dbReference>
<dbReference type="AlphaFoldDB" id="A0A0E3GWF4"/>
<dbReference type="SUPFAM" id="SSF47413">
    <property type="entry name" value="lambda repressor-like DNA-binding domains"/>
    <property type="match status" value="1"/>
</dbReference>
<evidence type="ECO:0000313" key="14">
    <source>
        <dbReference type="Proteomes" id="UP000033057"/>
    </source>
</evidence>
<evidence type="ECO:0000313" key="24">
    <source>
        <dbReference type="Proteomes" id="UP000282269"/>
    </source>
</evidence>
<evidence type="ECO:0000313" key="17">
    <source>
        <dbReference type="Proteomes" id="UP000076770"/>
    </source>
</evidence>
<dbReference type="Proteomes" id="UP000273194">
    <property type="component" value="Chromosome"/>
</dbReference>
<dbReference type="InterPro" id="IPR004451">
    <property type="entry name" value="MJ0586"/>
</dbReference>
<dbReference type="SMR" id="A0A0E3GWF4"/>
<protein>
    <submittedName>
        <fullName evidence="4">TIGR00270 family protein</fullName>
    </submittedName>
    <submittedName>
        <fullName evidence="13">XRE family transcriptional regulator</fullName>
    </submittedName>
</protein>
<dbReference type="GeneID" id="1455418"/>
<dbReference type="Proteomes" id="UP000273443">
    <property type="component" value="Chromosome"/>
</dbReference>
<evidence type="ECO:0000313" key="18">
    <source>
        <dbReference type="Proteomes" id="UP000267993"/>
    </source>
</evidence>
<dbReference type="PROSITE" id="PS50943">
    <property type="entry name" value="HTH_CROC1"/>
    <property type="match status" value="1"/>
</dbReference>
<dbReference type="KEGG" id="ssoa:SULA_1288"/>
<dbReference type="EMBL" id="LT549890">
    <property type="protein sequence ID" value="SAI83808.1"/>
    <property type="molecule type" value="Genomic_DNA"/>
</dbReference>
<reference evidence="18 19" key="4">
    <citation type="journal article" date="2018" name="Proc. Natl. Acad. Sci. U.S.A.">
        <title>Nonmutational mechanism of inheritance in the Archaeon Sulfolobus solfataricus.</title>
        <authorList>
            <person name="Payne S."/>
            <person name="McCarthy S."/>
            <person name="Johnson T."/>
            <person name="North E."/>
            <person name="Blum P."/>
        </authorList>
    </citation>
    <scope>NUCLEOTIDE SEQUENCE [LARGE SCALE GENOMIC DNA]</scope>
    <source>
        <strain evidence="6 18">SARC-H</strain>
        <strain evidence="7 22">SARC-I</strain>
        <strain evidence="9 23">SARC-N</strain>
        <strain evidence="10 24">SARC-O</strain>
        <strain evidence="11 19">SUL120</strain>
        <strain evidence="5 20">SULG</strain>
        <strain evidence="8 21">SULM</strain>
    </source>
</reference>
<dbReference type="Proteomes" id="UP000033057">
    <property type="component" value="Chromosome"/>
</dbReference>
<evidence type="ECO:0000313" key="15">
    <source>
        <dbReference type="Proteomes" id="UP000033085"/>
    </source>
</evidence>
<dbReference type="EMBL" id="CP033238">
    <property type="protein sequence ID" value="AZF75919.1"/>
    <property type="molecule type" value="Genomic_DNA"/>
</dbReference>
<gene>
    <name evidence="12" type="ORF">HFC64_12855</name>
    <name evidence="13" type="ORF">SSOP1_0254</name>
    <name evidence="4" type="ORF">SULA_1288</name>
    <name evidence="2" type="ORF">SULB_1289</name>
    <name evidence="3" type="ORF">SULC_1287</name>
    <name evidence="5" type="ORF">SULG_06380</name>
    <name evidence="6" type="ORF">SULH_06380</name>
    <name evidence="7" type="ORF">SULI_06380</name>
    <name evidence="8" type="ORF">SULM_06380</name>
    <name evidence="9" type="ORF">SULN_06380</name>
    <name evidence="10" type="ORF">SULO_06390</name>
    <name evidence="11" type="ORF">SULZ_06625</name>
</gene>
<evidence type="ECO:0000313" key="10">
    <source>
        <dbReference type="EMBL" id="AZF81132.1"/>
    </source>
</evidence>
<dbReference type="PATRIC" id="fig|2287.6.peg.1340"/>
<reference evidence="4" key="5">
    <citation type="submission" date="2018-10" db="EMBL/GenBank/DDBJ databases">
        <authorList>
            <person name="McCarthy S."/>
            <person name="Gradnigo J."/>
            <person name="Johnson T."/>
            <person name="Payne S."/>
            <person name="Lipzen A."/>
            <person name="Schackwitz W."/>
            <person name="Martin J."/>
            <person name="Moriyama E."/>
            <person name="Blum P."/>
        </authorList>
    </citation>
    <scope>NUCLEOTIDE SEQUENCE</scope>
    <source>
        <strain evidence="2">SARC-B</strain>
        <strain evidence="3">SARC-C</strain>
        <strain evidence="4">SULA</strain>
    </source>
</reference>
<evidence type="ECO:0000313" key="6">
    <source>
        <dbReference type="EMBL" id="AZF70674.1"/>
    </source>
</evidence>
<evidence type="ECO:0000313" key="19">
    <source>
        <dbReference type="Proteomes" id="UP000269431"/>
    </source>
</evidence>
<evidence type="ECO:0000313" key="23">
    <source>
        <dbReference type="Proteomes" id="UP000278715"/>
    </source>
</evidence>
<accession>A0A0E3GWF4</accession>
<dbReference type="SMART" id="SM00530">
    <property type="entry name" value="HTH_XRE"/>
    <property type="match status" value="1"/>
</dbReference>
<dbReference type="GeneID" id="44129242"/>
<dbReference type="RefSeq" id="WP_009990544.1">
    <property type="nucleotide sequence ID" value="NZ_CP011055.2"/>
</dbReference>
<evidence type="ECO:0000313" key="13">
    <source>
        <dbReference type="EMBL" id="SAI83808.1"/>
    </source>
</evidence>
<reference evidence="12 25" key="6">
    <citation type="journal article" date="2020" name="Nat. Commun.">
        <title>The structures of two archaeal type IV pili illuminate evolutionary relationships.</title>
        <authorList>
            <person name="Wang F."/>
            <person name="Baquero D.P."/>
            <person name="Su Z."/>
            <person name="Beltran L.C."/>
            <person name="Prangishvili D."/>
            <person name="Krupovic M."/>
            <person name="Egelman E.H."/>
        </authorList>
    </citation>
    <scope>NUCLEOTIDE SEQUENCE [LARGE SCALE GENOMIC DNA]</scope>
    <source>
        <strain evidence="12 25">POZ149</strain>
    </source>
</reference>
<evidence type="ECO:0000313" key="21">
    <source>
        <dbReference type="Proteomes" id="UP000273443"/>
    </source>
</evidence>
<dbReference type="EMBL" id="CP050869">
    <property type="protein sequence ID" value="QPG50574.1"/>
    <property type="molecule type" value="Genomic_DNA"/>
</dbReference>
<evidence type="ECO:0000313" key="8">
    <source>
        <dbReference type="EMBL" id="AZF75919.1"/>
    </source>
</evidence>
<evidence type="ECO:0000313" key="16">
    <source>
        <dbReference type="Proteomes" id="UP000033106"/>
    </source>
</evidence>
<evidence type="ECO:0000313" key="3">
    <source>
        <dbReference type="EMBL" id="AKA76284.1"/>
    </source>
</evidence>
<dbReference type="Proteomes" id="UP000275843">
    <property type="component" value="Chromosome"/>
</dbReference>
<evidence type="ECO:0000313" key="20">
    <source>
        <dbReference type="Proteomes" id="UP000273194"/>
    </source>
</evidence>
<dbReference type="Proteomes" id="UP000269431">
    <property type="component" value="Chromosome"/>
</dbReference>
<dbReference type="EMBL" id="CP011057">
    <property type="protein sequence ID" value="AKA78976.1"/>
    <property type="molecule type" value="Genomic_DNA"/>
</dbReference>
<dbReference type="EMBL" id="CP011056">
    <property type="protein sequence ID" value="AKA76284.1"/>
    <property type="molecule type" value="Genomic_DNA"/>
</dbReference>
<reference evidence="17" key="2">
    <citation type="submission" date="2016-04" db="EMBL/GenBank/DDBJ databases">
        <authorList>
            <person name="Shah S.A."/>
            <person name="Garrett R.A."/>
        </authorList>
    </citation>
    <scope>NUCLEOTIDE SEQUENCE [LARGE SCALE GENOMIC DNA]</scope>
    <source>
        <strain evidence="17">ATCC 35091 / DSM 1616 / JCM 8930 / NBRC 15331 / P1</strain>
    </source>
</reference>
<evidence type="ECO:0000313" key="9">
    <source>
        <dbReference type="EMBL" id="AZF78528.1"/>
    </source>
</evidence>
<evidence type="ECO:0000313" key="12">
    <source>
        <dbReference type="EMBL" id="QPG50574.1"/>
    </source>
</evidence>
<dbReference type="OMA" id="VQCEMCG"/>
<evidence type="ECO:0000313" key="4">
    <source>
        <dbReference type="EMBL" id="AKA78976.1"/>
    </source>
</evidence>
<dbReference type="InterPro" id="IPR001387">
    <property type="entry name" value="Cro/C1-type_HTH"/>
</dbReference>
<dbReference type="Proteomes" id="UP000033106">
    <property type="component" value="Chromosome"/>
</dbReference>